<proteinExistence type="predicted"/>
<dbReference type="Proteomes" id="UP000594873">
    <property type="component" value="Chromosome"/>
</dbReference>
<dbReference type="KEGG" id="sflv:IC614_02990"/>
<gene>
    <name evidence="1" type="ORF">IC614_02990</name>
</gene>
<sequence>MSIAVGIWIFAVGLMCGDWLRARIERKLREPSHEEFAATIIASCKKIASSRRLVGTGATIRHEGQWKIGSAGSFKITIEKAAPEPILTTTHTNRSMGE</sequence>
<keyword evidence="2" id="KW-1185">Reference proteome</keyword>
<protein>
    <submittedName>
        <fullName evidence="1">Uncharacterized protein</fullName>
    </submittedName>
</protein>
<reference evidence="1 2" key="1">
    <citation type="submission" date="2020-11" db="EMBL/GenBank/DDBJ databases">
        <title>Genome seq and assembly of Sphingosinicella sp.</title>
        <authorList>
            <person name="Chhetri G."/>
        </authorList>
    </citation>
    <scope>NUCLEOTIDE SEQUENCE [LARGE SCALE GENOMIC DNA]</scope>
    <source>
        <strain evidence="1 2">UDD2</strain>
    </source>
</reference>
<dbReference type="RefSeq" id="WP_200972255.1">
    <property type="nucleotide sequence ID" value="NZ_CP065592.1"/>
</dbReference>
<organism evidence="1 2">
    <name type="scientific">Allosphingosinicella flava</name>
    <dbReference type="NCBI Taxonomy" id="2771430"/>
    <lineage>
        <taxon>Bacteria</taxon>
        <taxon>Pseudomonadati</taxon>
        <taxon>Pseudomonadota</taxon>
        <taxon>Alphaproteobacteria</taxon>
        <taxon>Sphingomonadales</taxon>
        <taxon>Sphingomonadaceae</taxon>
        <taxon>Allosphingosinicella</taxon>
    </lineage>
</organism>
<evidence type="ECO:0000313" key="1">
    <source>
        <dbReference type="EMBL" id="QPQ55583.1"/>
    </source>
</evidence>
<accession>A0A7T2LMS6</accession>
<name>A0A7T2LMS6_9SPHN</name>
<dbReference type="EMBL" id="CP065592">
    <property type="protein sequence ID" value="QPQ55583.1"/>
    <property type="molecule type" value="Genomic_DNA"/>
</dbReference>
<evidence type="ECO:0000313" key="2">
    <source>
        <dbReference type="Proteomes" id="UP000594873"/>
    </source>
</evidence>
<dbReference type="AlphaFoldDB" id="A0A7T2LMS6"/>